<protein>
    <submittedName>
        <fullName evidence="1">L-2-amino-thiazoline-4-carboxylic acid hydrolase</fullName>
    </submittedName>
</protein>
<gene>
    <name evidence="1" type="ORF">NK118_14855</name>
</gene>
<dbReference type="EMBL" id="JAMZFV010000044">
    <property type="protein sequence ID" value="MCP1111532.1"/>
    <property type="molecule type" value="Genomic_DNA"/>
</dbReference>
<dbReference type="RefSeq" id="WP_262070391.1">
    <property type="nucleotide sequence ID" value="NZ_JAMXOC010000044.1"/>
</dbReference>
<organism evidence="1 2">
    <name type="scientific">Ohessyouella blattaphilus</name>
    <dbReference type="NCBI Taxonomy" id="2949333"/>
    <lineage>
        <taxon>Bacteria</taxon>
        <taxon>Bacillati</taxon>
        <taxon>Bacillota</taxon>
        <taxon>Clostridia</taxon>
        <taxon>Lachnospirales</taxon>
        <taxon>Lachnospiraceae</taxon>
        <taxon>Ohessyouella</taxon>
    </lineage>
</organism>
<proteinExistence type="predicted"/>
<evidence type="ECO:0000313" key="1">
    <source>
        <dbReference type="EMBL" id="MCP1111532.1"/>
    </source>
</evidence>
<dbReference type="Proteomes" id="UP001523565">
    <property type="component" value="Unassembled WGS sequence"/>
</dbReference>
<dbReference type="GO" id="GO:0016787">
    <property type="term" value="F:hydrolase activity"/>
    <property type="evidence" value="ECO:0007669"/>
    <property type="project" value="UniProtKB-KW"/>
</dbReference>
<dbReference type="InterPro" id="IPR026002">
    <property type="entry name" value="ATC_hydrolase-like"/>
</dbReference>
<evidence type="ECO:0000313" key="2">
    <source>
        <dbReference type="Proteomes" id="UP001523565"/>
    </source>
</evidence>
<keyword evidence="2" id="KW-1185">Reference proteome</keyword>
<name>A0ABT1ELF6_9FIRM</name>
<dbReference type="Pfam" id="PF14196">
    <property type="entry name" value="ATC_hydrolase"/>
    <property type="match status" value="1"/>
</dbReference>
<sequence length="230" mass="26429">MTKEQVVCKIEHHAVLFALLAKYTLNFASDDGEDILFKVVANYGHERGNRMAANAQRFGDPLSTANSQVYGEWKPDYEGQMDFGVMRYEPSLQTYIAKCAWCDAWQKHGLMDYGKYYCVNIDNAWYQGFNPEKVCTQLKKPMSWGGKRCEFDWEDAVSSEEQAAMKARKEEIGTNCMHDFNFHTGHLLASFRSTLEKEAGDIAELVLNNAVNDFTEMFSEEYLTVSSRRR</sequence>
<comment type="caution">
    <text evidence="1">The sequence shown here is derived from an EMBL/GenBank/DDBJ whole genome shotgun (WGS) entry which is preliminary data.</text>
</comment>
<reference evidence="1 2" key="1">
    <citation type="journal article" date="2022" name="Genome Biol. Evol.">
        <title>Host diet, physiology and behaviors set the stage for Lachnospiraceae cladogenesis.</title>
        <authorList>
            <person name="Vera-Ponce De Leon A."/>
            <person name="Schneider M."/>
            <person name="Jahnes B.C."/>
            <person name="Sadowski V."/>
            <person name="Camuy-Velez L.A."/>
            <person name="Duan J."/>
            <person name="Sabree Z.L."/>
        </authorList>
    </citation>
    <scope>NUCLEOTIDE SEQUENCE [LARGE SCALE GENOMIC DNA]</scope>
    <source>
        <strain evidence="1 2">PAL227</strain>
    </source>
</reference>
<keyword evidence="1" id="KW-0378">Hydrolase</keyword>
<accession>A0ABT1ELF6</accession>